<evidence type="ECO:0008006" key="2">
    <source>
        <dbReference type="Google" id="ProtNLM"/>
    </source>
</evidence>
<name>A0A2S2Q1S5_9HEMI</name>
<proteinExistence type="predicted"/>
<organism evidence="1">
    <name type="scientific">Sipha flava</name>
    <name type="common">yellow sugarcane aphid</name>
    <dbReference type="NCBI Taxonomy" id="143950"/>
    <lineage>
        <taxon>Eukaryota</taxon>
        <taxon>Metazoa</taxon>
        <taxon>Ecdysozoa</taxon>
        <taxon>Arthropoda</taxon>
        <taxon>Hexapoda</taxon>
        <taxon>Insecta</taxon>
        <taxon>Pterygota</taxon>
        <taxon>Neoptera</taxon>
        <taxon>Paraneoptera</taxon>
        <taxon>Hemiptera</taxon>
        <taxon>Sternorrhyncha</taxon>
        <taxon>Aphidomorpha</taxon>
        <taxon>Aphidoidea</taxon>
        <taxon>Aphididae</taxon>
        <taxon>Sipha</taxon>
    </lineage>
</organism>
<protein>
    <recommendedName>
        <fullName evidence="2">Monocarboxylate transporter</fullName>
    </recommendedName>
</protein>
<reference evidence="1" key="1">
    <citation type="submission" date="2018-04" db="EMBL/GenBank/DDBJ databases">
        <title>Transcriptome assembly of Sipha flava.</title>
        <authorList>
            <person name="Scully E.D."/>
            <person name="Geib S.M."/>
            <person name="Palmer N.A."/>
            <person name="Koch K."/>
            <person name="Bradshaw J."/>
            <person name="Heng-Moss T."/>
            <person name="Sarath G."/>
        </authorList>
    </citation>
    <scope>NUCLEOTIDE SEQUENCE</scope>
</reference>
<evidence type="ECO:0000313" key="1">
    <source>
        <dbReference type="EMBL" id="MBY71102.1"/>
    </source>
</evidence>
<dbReference type="EMBL" id="GGMS01001899">
    <property type="protein sequence ID" value="MBY71102.1"/>
    <property type="molecule type" value="Transcribed_RNA"/>
</dbReference>
<accession>A0A2S2Q1S5</accession>
<sequence length="159" mass="17089">MICPCEGYAAAIPKSRSWPMLFTVVEEETVGGDGTAHPTTVATVAGAVAAAQPSSDRSTVHNRLRCHQQQQQIAVPIANVGRLLRRHYYPEAGWGWVVVVCACLVHVLNHGLQLSFGTLEADVLLRFRDATYATTGQSFRSEDIAAAVVVVAVCSADVR</sequence>
<dbReference type="AlphaFoldDB" id="A0A2S2Q1S5"/>
<gene>
    <name evidence="1" type="ORF">g.18570</name>
</gene>